<dbReference type="Proteomes" id="UP001287282">
    <property type="component" value="Unassembled WGS sequence"/>
</dbReference>
<dbReference type="SMART" id="SM00342">
    <property type="entry name" value="HTH_ARAC"/>
    <property type="match status" value="1"/>
</dbReference>
<accession>A0ABU3XFA2</accession>
<dbReference type="Gene3D" id="1.10.10.60">
    <property type="entry name" value="Homeodomain-like"/>
    <property type="match status" value="2"/>
</dbReference>
<dbReference type="Gene3D" id="3.40.50.1980">
    <property type="entry name" value="Nitrogenase molybdenum iron protein domain"/>
    <property type="match status" value="2"/>
</dbReference>
<dbReference type="RefSeq" id="WP_317123713.1">
    <property type="nucleotide sequence ID" value="NZ_JAWJBA010000010.1"/>
</dbReference>
<dbReference type="Pfam" id="PF01497">
    <property type="entry name" value="Peripla_BP_2"/>
    <property type="match status" value="1"/>
</dbReference>
<dbReference type="SUPFAM" id="SSF53807">
    <property type="entry name" value="Helical backbone' metal receptor"/>
    <property type="match status" value="1"/>
</dbReference>
<organism evidence="6 7">
    <name type="scientific">Alkalihalophilus lindianensis</name>
    <dbReference type="NCBI Taxonomy" id="1630542"/>
    <lineage>
        <taxon>Bacteria</taxon>
        <taxon>Bacillati</taxon>
        <taxon>Bacillota</taxon>
        <taxon>Bacilli</taxon>
        <taxon>Bacillales</taxon>
        <taxon>Bacillaceae</taxon>
        <taxon>Alkalihalophilus</taxon>
    </lineage>
</organism>
<dbReference type="Pfam" id="PF12833">
    <property type="entry name" value="HTH_18"/>
    <property type="match status" value="1"/>
</dbReference>
<protein>
    <submittedName>
        <fullName evidence="6">Helix-turn-helix domain-containing protein</fullName>
    </submittedName>
</protein>
<dbReference type="InterPro" id="IPR018062">
    <property type="entry name" value="HTH_AraC-typ_CS"/>
</dbReference>
<dbReference type="InterPro" id="IPR002491">
    <property type="entry name" value="ABC_transptr_periplasmic_BD"/>
</dbReference>
<dbReference type="PANTHER" id="PTHR43280">
    <property type="entry name" value="ARAC-FAMILY TRANSCRIPTIONAL REGULATOR"/>
    <property type="match status" value="1"/>
</dbReference>
<dbReference type="PROSITE" id="PS01124">
    <property type="entry name" value="HTH_ARAC_FAMILY_2"/>
    <property type="match status" value="1"/>
</dbReference>
<keyword evidence="3" id="KW-0804">Transcription</keyword>
<sequence>MNKTKLFSSTFISASSHKLEEGGDIDIKLGSDQSLLIYVVTGQIKYEQNSRNQTIQEGEARWLKTHLFKAYAVTRSIVYSAVGSSEGLSEDEKFPEVATNKRIAKLVPLWAPLLGRDCRRTFSHYCQKQSAWWNLLAQLTEENQIIKEEMVEVASQLSQQLVDAPTVADLAEKARMTPASFSRAFRKKTGYSPKDFLNNERINKAKQLMIQQQTVTLREIALQVGLQDEFYFSKLFKKRTGVSPTTFLKRIKKRVAVVSQLFLQDHLLALGVQPILSMGYPSLFHSSGLPSYYKNEMVGSLIINAEDGCSPKEVVSLSPDLIIKTPLRDEEKLSVLWTHHTNVHTIPFQTQWENYLIEIANIIDRSEYVDEIIREVRSLERWANNQLQPITTHGHWAVIWIRKEEIRLYGKGGHANQDLLFKRLGFKAHPQLPESGYEIISIERLLEINPEKLLILWSDEADVTSATELRAWSEMKAVKEGNVYYPNSLEWDPWGPIGRKHMINELVQYFYNFNIENDLSMNKDKNDHGLLN</sequence>
<dbReference type="SUPFAM" id="SSF46689">
    <property type="entry name" value="Homeodomain-like"/>
    <property type="match status" value="2"/>
</dbReference>
<feature type="domain" description="HTH araC/xylS-type" evidence="4">
    <location>
        <begin position="151"/>
        <end position="250"/>
    </location>
</feature>
<evidence type="ECO:0000256" key="2">
    <source>
        <dbReference type="ARBA" id="ARBA00023125"/>
    </source>
</evidence>
<reference evidence="6 7" key="1">
    <citation type="submission" date="2023-10" db="EMBL/GenBank/DDBJ databases">
        <title>Screening of Alkalihalobacillus lindianensis BZ-TG-R113 and Its Alleviation of Salt Stress on Rapeseed Growth.</title>
        <authorList>
            <person name="Zhao B."/>
            <person name="Guo T."/>
        </authorList>
    </citation>
    <scope>NUCLEOTIDE SEQUENCE [LARGE SCALE GENOMIC DNA]</scope>
    <source>
        <strain evidence="6 7">BZ-TG-R113</strain>
    </source>
</reference>
<evidence type="ECO:0000259" key="5">
    <source>
        <dbReference type="PROSITE" id="PS50983"/>
    </source>
</evidence>
<dbReference type="EMBL" id="JAWJBA010000010">
    <property type="protein sequence ID" value="MDV2686559.1"/>
    <property type="molecule type" value="Genomic_DNA"/>
</dbReference>
<evidence type="ECO:0000256" key="1">
    <source>
        <dbReference type="ARBA" id="ARBA00023015"/>
    </source>
</evidence>
<keyword evidence="2" id="KW-0238">DNA-binding</keyword>
<dbReference type="InterPro" id="IPR009057">
    <property type="entry name" value="Homeodomain-like_sf"/>
</dbReference>
<dbReference type="PANTHER" id="PTHR43280:SF2">
    <property type="entry name" value="HTH-TYPE TRANSCRIPTIONAL REGULATOR EXSA"/>
    <property type="match status" value="1"/>
</dbReference>
<name>A0ABU3XFA2_9BACI</name>
<keyword evidence="7" id="KW-1185">Reference proteome</keyword>
<proteinExistence type="predicted"/>
<evidence type="ECO:0000256" key="3">
    <source>
        <dbReference type="ARBA" id="ARBA00023163"/>
    </source>
</evidence>
<evidence type="ECO:0000259" key="4">
    <source>
        <dbReference type="PROSITE" id="PS01124"/>
    </source>
</evidence>
<dbReference type="PROSITE" id="PS00041">
    <property type="entry name" value="HTH_ARAC_FAMILY_1"/>
    <property type="match status" value="1"/>
</dbReference>
<comment type="caution">
    <text evidence="6">The sequence shown here is derived from an EMBL/GenBank/DDBJ whole genome shotgun (WGS) entry which is preliminary data.</text>
</comment>
<keyword evidence="1" id="KW-0805">Transcription regulation</keyword>
<dbReference type="InterPro" id="IPR018060">
    <property type="entry name" value="HTH_AraC"/>
</dbReference>
<evidence type="ECO:0000313" key="6">
    <source>
        <dbReference type="EMBL" id="MDV2686559.1"/>
    </source>
</evidence>
<feature type="domain" description="Fe/B12 periplasmic-binding" evidence="5">
    <location>
        <begin position="255"/>
        <end position="514"/>
    </location>
</feature>
<gene>
    <name evidence="6" type="ORF">RYX56_19545</name>
</gene>
<dbReference type="PROSITE" id="PS50983">
    <property type="entry name" value="FE_B12_PBP"/>
    <property type="match status" value="1"/>
</dbReference>
<evidence type="ECO:0000313" key="7">
    <source>
        <dbReference type="Proteomes" id="UP001287282"/>
    </source>
</evidence>